<comment type="caution">
    <text evidence="1">The sequence shown here is derived from an EMBL/GenBank/DDBJ whole genome shotgun (WGS) entry which is preliminary data.</text>
</comment>
<organism evidence="1 2">
    <name type="scientific">Pacificispira spongiicola</name>
    <dbReference type="NCBI Taxonomy" id="2729598"/>
    <lineage>
        <taxon>Bacteria</taxon>
        <taxon>Pseudomonadati</taxon>
        <taxon>Pseudomonadota</taxon>
        <taxon>Alphaproteobacteria</taxon>
        <taxon>Rhodospirillales</taxon>
        <taxon>Rhodospirillaceae</taxon>
        <taxon>Pacificispira</taxon>
    </lineage>
</organism>
<dbReference type="Proteomes" id="UP000539372">
    <property type="component" value="Unassembled WGS sequence"/>
</dbReference>
<protein>
    <submittedName>
        <fullName evidence="1">Uncharacterized protein</fullName>
    </submittedName>
</protein>
<evidence type="ECO:0000313" key="1">
    <source>
        <dbReference type="EMBL" id="NMM46624.1"/>
    </source>
</evidence>
<evidence type="ECO:0000313" key="2">
    <source>
        <dbReference type="Proteomes" id="UP000539372"/>
    </source>
</evidence>
<keyword evidence="2" id="KW-1185">Reference proteome</keyword>
<name>A0A7Y0E3N2_9PROT</name>
<gene>
    <name evidence="1" type="ORF">HH303_19190</name>
</gene>
<accession>A0A7Y0E3N2</accession>
<reference evidence="1 2" key="1">
    <citation type="submission" date="2020-04" db="EMBL/GenBank/DDBJ databases">
        <title>Rhodospirillaceae bacterium KN72 isolated from deep sea.</title>
        <authorList>
            <person name="Zhang D.-C."/>
        </authorList>
    </citation>
    <scope>NUCLEOTIDE SEQUENCE [LARGE SCALE GENOMIC DNA]</scope>
    <source>
        <strain evidence="1 2">KN72</strain>
    </source>
</reference>
<proteinExistence type="predicted"/>
<dbReference type="AlphaFoldDB" id="A0A7Y0E3N2"/>
<dbReference type="RefSeq" id="WP_169627020.1">
    <property type="nucleotide sequence ID" value="NZ_JABBNT010000007.1"/>
</dbReference>
<sequence>MDLNFNAEMFSDPTMRPHLKALYDEKYSAIYDRIDAMEEKGAAGQQTISVRGPNGETVEAKEISAAQYRAAIPSFDDWLDFQSTFTQRMTEMTENSVESARKMVEHLKQDGPDTSSGVRTVFSSGDRILGYINEDGSVVSHSGGSALQDLARQANTLNLTGEDKIAYIRDHATAALSGRFGALKVTDYTEDTMPMKREFAAAWYPGHSAVNDHASNLAAARDHLARMEDLYQNHQKNLSEMKAFLLQHIQEANA</sequence>
<dbReference type="EMBL" id="JABBNT010000007">
    <property type="protein sequence ID" value="NMM46624.1"/>
    <property type="molecule type" value="Genomic_DNA"/>
</dbReference>